<dbReference type="Proteomes" id="UP001209540">
    <property type="component" value="Unassembled WGS sequence"/>
</dbReference>
<dbReference type="EMBL" id="JAIXMP010000046">
    <property type="protein sequence ID" value="KAI9246435.1"/>
    <property type="molecule type" value="Genomic_DNA"/>
</dbReference>
<gene>
    <name evidence="2" type="ORF">BDA99DRAFT_263576</name>
</gene>
<keyword evidence="1" id="KW-0732">Signal</keyword>
<protein>
    <recommendedName>
        <fullName evidence="4">DNA (cytosine-5-)-methyltransferase</fullName>
    </recommendedName>
</protein>
<feature type="signal peptide" evidence="1">
    <location>
        <begin position="1"/>
        <end position="19"/>
    </location>
</feature>
<keyword evidence="3" id="KW-1185">Reference proteome</keyword>
<evidence type="ECO:0008006" key="4">
    <source>
        <dbReference type="Google" id="ProtNLM"/>
    </source>
</evidence>
<evidence type="ECO:0000313" key="2">
    <source>
        <dbReference type="EMBL" id="KAI9246435.1"/>
    </source>
</evidence>
<evidence type="ECO:0000313" key="3">
    <source>
        <dbReference type="Proteomes" id="UP001209540"/>
    </source>
</evidence>
<proteinExistence type="predicted"/>
<reference evidence="2" key="2">
    <citation type="submission" date="2023-02" db="EMBL/GenBank/DDBJ databases">
        <authorList>
            <consortium name="DOE Joint Genome Institute"/>
            <person name="Mondo S.J."/>
            <person name="Chang Y."/>
            <person name="Wang Y."/>
            <person name="Ahrendt S."/>
            <person name="Andreopoulos W."/>
            <person name="Barry K."/>
            <person name="Beard J."/>
            <person name="Benny G.L."/>
            <person name="Blankenship S."/>
            <person name="Bonito G."/>
            <person name="Cuomo C."/>
            <person name="Desiro A."/>
            <person name="Gervers K.A."/>
            <person name="Hundley H."/>
            <person name="Kuo A."/>
            <person name="LaButti K."/>
            <person name="Lang B.F."/>
            <person name="Lipzen A."/>
            <person name="O'Donnell K."/>
            <person name="Pangilinan J."/>
            <person name="Reynolds N."/>
            <person name="Sandor L."/>
            <person name="Smith M.W."/>
            <person name="Tsang A."/>
            <person name="Grigoriev I.V."/>
            <person name="Stajich J.E."/>
            <person name="Spatafora J.W."/>
        </authorList>
    </citation>
    <scope>NUCLEOTIDE SEQUENCE</scope>
    <source>
        <strain evidence="2">RSA 2281</strain>
    </source>
</reference>
<comment type="caution">
    <text evidence="2">The sequence shown here is derived from an EMBL/GenBank/DDBJ whole genome shotgun (WGS) entry which is preliminary data.</text>
</comment>
<accession>A0AAD5JYA6</accession>
<organism evidence="2 3">
    <name type="scientific">Phascolomyces articulosus</name>
    <dbReference type="NCBI Taxonomy" id="60185"/>
    <lineage>
        <taxon>Eukaryota</taxon>
        <taxon>Fungi</taxon>
        <taxon>Fungi incertae sedis</taxon>
        <taxon>Mucoromycota</taxon>
        <taxon>Mucoromycotina</taxon>
        <taxon>Mucoromycetes</taxon>
        <taxon>Mucorales</taxon>
        <taxon>Lichtheimiaceae</taxon>
        <taxon>Phascolomyces</taxon>
    </lineage>
</organism>
<feature type="chain" id="PRO_5042281416" description="DNA (cytosine-5-)-methyltransferase" evidence="1">
    <location>
        <begin position="20"/>
        <end position="199"/>
    </location>
</feature>
<name>A0AAD5JYA6_9FUNG</name>
<evidence type="ECO:0000256" key="1">
    <source>
        <dbReference type="SAM" id="SignalP"/>
    </source>
</evidence>
<reference evidence="2" key="1">
    <citation type="journal article" date="2022" name="IScience">
        <title>Evolution of zygomycete secretomes and the origins of terrestrial fungal ecologies.</title>
        <authorList>
            <person name="Chang Y."/>
            <person name="Wang Y."/>
            <person name="Mondo S."/>
            <person name="Ahrendt S."/>
            <person name="Andreopoulos W."/>
            <person name="Barry K."/>
            <person name="Beard J."/>
            <person name="Benny G.L."/>
            <person name="Blankenship S."/>
            <person name="Bonito G."/>
            <person name="Cuomo C."/>
            <person name="Desiro A."/>
            <person name="Gervers K.A."/>
            <person name="Hundley H."/>
            <person name="Kuo A."/>
            <person name="LaButti K."/>
            <person name="Lang B.F."/>
            <person name="Lipzen A."/>
            <person name="O'Donnell K."/>
            <person name="Pangilinan J."/>
            <person name="Reynolds N."/>
            <person name="Sandor L."/>
            <person name="Smith M.E."/>
            <person name="Tsang A."/>
            <person name="Grigoriev I.V."/>
            <person name="Stajich J.E."/>
            <person name="Spatafora J.W."/>
        </authorList>
    </citation>
    <scope>NUCLEOTIDE SEQUENCE</scope>
    <source>
        <strain evidence="2">RSA 2281</strain>
    </source>
</reference>
<sequence length="199" mass="22363">MTVEFFYLIIVIQIFQCYSYETEPYLCSIVLSYCTAWPGFSRRLASMDGDNLLRCVVTDDGPRNDNIVGGAKAAVNIAPTQGLAGSEHHPFVIIGNLEGWCKYSNTHLVRRRVEYDFQNIAYKLNYDSQTTEFRYIDGIPAMTLDQVKKENPALMFVENIASVRKCTWCPNRISSSWAASAGAAGLCRIDFLGRGSTWT</sequence>
<dbReference type="AlphaFoldDB" id="A0AAD5JYA6"/>